<reference evidence="2 3" key="1">
    <citation type="submission" date="2023-05" db="EMBL/GenBank/DDBJ databases">
        <title>Streptomyces fuscus sp. nov., a brown-black pigment producing actinomyces isolated from dry sand of Sea duck farm.</title>
        <authorList>
            <person name="Xie J."/>
            <person name="Shen N."/>
        </authorList>
    </citation>
    <scope>NUCLEOTIDE SEQUENCE [LARGE SCALE GENOMIC DNA]</scope>
    <source>
        <strain evidence="2 3">GXMU-J15</strain>
    </source>
</reference>
<dbReference type="SUPFAM" id="SSF47598">
    <property type="entry name" value="Ribbon-helix-helix"/>
    <property type="match status" value="1"/>
</dbReference>
<keyword evidence="3" id="KW-1185">Reference proteome</keyword>
<dbReference type="Proteomes" id="UP001241926">
    <property type="component" value="Unassembled WGS sequence"/>
</dbReference>
<feature type="compositionally biased region" description="Basic and acidic residues" evidence="1">
    <location>
        <begin position="89"/>
        <end position="99"/>
    </location>
</feature>
<gene>
    <name evidence="2" type="ORF">QNN03_36645</name>
</gene>
<comment type="caution">
    <text evidence="2">The sequence shown here is derived from an EMBL/GenBank/DDBJ whole genome shotgun (WGS) entry which is preliminary data.</text>
</comment>
<dbReference type="RefSeq" id="WP_285437134.1">
    <property type="nucleotide sequence ID" value="NZ_JASJUS010000063.1"/>
</dbReference>
<sequence>MSEQTAGGQLRTLAVRITEDLRAQLDVVAQITGRSTTEEIRLALEHWIEKTKSDPASLQKAEAIRAEIEREAETRRKAIAAIFGSQDAAEEKPNEKTEESASAGRPAARRSKTSSE</sequence>
<accession>A0ABT7JAR2</accession>
<dbReference type="Gene3D" id="1.10.1220.10">
    <property type="entry name" value="Met repressor-like"/>
    <property type="match status" value="1"/>
</dbReference>
<dbReference type="EMBL" id="JASJUS010000063">
    <property type="protein sequence ID" value="MDL2081969.1"/>
    <property type="molecule type" value="Genomic_DNA"/>
</dbReference>
<feature type="region of interest" description="Disordered" evidence="1">
    <location>
        <begin position="83"/>
        <end position="116"/>
    </location>
</feature>
<dbReference type="InterPro" id="IPR010985">
    <property type="entry name" value="Ribbon_hlx_hlx"/>
</dbReference>
<evidence type="ECO:0000256" key="1">
    <source>
        <dbReference type="SAM" id="MobiDB-lite"/>
    </source>
</evidence>
<evidence type="ECO:0008006" key="4">
    <source>
        <dbReference type="Google" id="ProtNLM"/>
    </source>
</evidence>
<dbReference type="InterPro" id="IPR013321">
    <property type="entry name" value="Arc_rbn_hlx_hlx"/>
</dbReference>
<feature type="compositionally biased region" description="Basic residues" evidence="1">
    <location>
        <begin position="107"/>
        <end position="116"/>
    </location>
</feature>
<name>A0ABT7JAR2_9ACTN</name>
<proteinExistence type="predicted"/>
<evidence type="ECO:0000313" key="2">
    <source>
        <dbReference type="EMBL" id="MDL2081969.1"/>
    </source>
</evidence>
<protein>
    <recommendedName>
        <fullName evidence="4">Ribbon-helix-helix protein CopG domain-containing protein</fullName>
    </recommendedName>
</protein>
<evidence type="ECO:0000313" key="3">
    <source>
        <dbReference type="Proteomes" id="UP001241926"/>
    </source>
</evidence>
<organism evidence="2 3">
    <name type="scientific">Streptomyces fuscus</name>
    <dbReference type="NCBI Taxonomy" id="3048495"/>
    <lineage>
        <taxon>Bacteria</taxon>
        <taxon>Bacillati</taxon>
        <taxon>Actinomycetota</taxon>
        <taxon>Actinomycetes</taxon>
        <taxon>Kitasatosporales</taxon>
        <taxon>Streptomycetaceae</taxon>
        <taxon>Streptomyces</taxon>
    </lineage>
</organism>